<dbReference type="eggNOG" id="COG0715">
    <property type="taxonomic scope" value="Bacteria"/>
</dbReference>
<proteinExistence type="predicted"/>
<comment type="caution">
    <text evidence="2">The sequence shown here is derived from an EMBL/GenBank/DDBJ whole genome shotgun (WGS) entry which is preliminary data.</text>
</comment>
<gene>
    <name evidence="2" type="ORF">Rrhod_3915</name>
</gene>
<organism evidence="2 3">
    <name type="scientific">Rhodococcus rhodnii LMG 5362</name>
    <dbReference type="NCBI Taxonomy" id="1273125"/>
    <lineage>
        <taxon>Bacteria</taxon>
        <taxon>Bacillati</taxon>
        <taxon>Actinomycetota</taxon>
        <taxon>Actinomycetes</taxon>
        <taxon>Mycobacteriales</taxon>
        <taxon>Nocardiaceae</taxon>
        <taxon>Rhodococcus</taxon>
    </lineage>
</organism>
<reference evidence="2 3" key="1">
    <citation type="journal article" date="2013" name="Genome Announc.">
        <title>Draft Genome Sequence of Rhodococcus rhodnii Strain LMG5362, a Symbiont of Rhodnius prolixus (Hemiptera, Reduviidae, Triatominae), the Principle Vector of Trypanosoma cruzi.</title>
        <authorList>
            <person name="Pachebat J.A."/>
            <person name="van Keulen G."/>
            <person name="Whitten M.M."/>
            <person name="Girdwood S."/>
            <person name="Del Sol R."/>
            <person name="Dyson P.J."/>
            <person name="Facey P.D."/>
        </authorList>
    </citation>
    <scope>NUCLEOTIDE SEQUENCE [LARGE SCALE GENOMIC DNA]</scope>
    <source>
        <strain evidence="2 3">LMG 5362</strain>
    </source>
</reference>
<evidence type="ECO:0000313" key="3">
    <source>
        <dbReference type="Proteomes" id="UP000013525"/>
    </source>
</evidence>
<name>R7WI00_9NOCA</name>
<dbReference type="PATRIC" id="fig|1273125.3.peg.3724"/>
<evidence type="ECO:0000313" key="2">
    <source>
        <dbReference type="EMBL" id="EOM74752.1"/>
    </source>
</evidence>
<protein>
    <recommendedName>
        <fullName evidence="4">Nitrate ABC transporter substrate-binding protein</fullName>
    </recommendedName>
</protein>
<dbReference type="Gene3D" id="3.40.190.10">
    <property type="entry name" value="Periplasmic binding protein-like II"/>
    <property type="match status" value="2"/>
</dbReference>
<evidence type="ECO:0000256" key="1">
    <source>
        <dbReference type="SAM" id="SignalP"/>
    </source>
</evidence>
<accession>R7WI00</accession>
<dbReference type="Proteomes" id="UP000013525">
    <property type="component" value="Unassembled WGS sequence"/>
</dbReference>
<feature type="signal peptide" evidence="1">
    <location>
        <begin position="1"/>
        <end position="31"/>
    </location>
</feature>
<sequence>MVVMTQSRTRLVGVVGALVATTLGLSSCAYAESTDAAPTDIESAPDEENLAGVCPETVGVQLQWQPQSDMGGLFELLGPGYTVDTEQKSITGPLVASGKDTGVDITLKAGGPAIGFQSVTSQMYVDDSVMLGVVHGDQLIAASTDQPVVGVTPLLTRSPAILMWDPQTHPDWDSIADIGESAATVVVSKDQIFPQWLVGKGILQPGQIDTSYDSAPARSVGDPSIAQQGFANSEPYRYEHAVPTWGEPVAFDLVANSGYDIYASNVAVRADRLESHSACLDKLVPIVQRAGAGFADDPHATNEKIVDIVAQDVSYNPYTMEQAEAGTDVLVDLGLLGHEDDGTFGTYDDARTQRNLDELRPILTDGGNRVAPELTGPDLFTNRFTDTTITECPRRPEP</sequence>
<dbReference type="AlphaFoldDB" id="R7WI00"/>
<dbReference type="EMBL" id="APMY01000118">
    <property type="protein sequence ID" value="EOM74752.1"/>
    <property type="molecule type" value="Genomic_DNA"/>
</dbReference>
<evidence type="ECO:0008006" key="4">
    <source>
        <dbReference type="Google" id="ProtNLM"/>
    </source>
</evidence>
<keyword evidence="1" id="KW-0732">Signal</keyword>
<keyword evidence="3" id="KW-1185">Reference proteome</keyword>
<feature type="chain" id="PRO_5004448652" description="Nitrate ABC transporter substrate-binding protein" evidence="1">
    <location>
        <begin position="32"/>
        <end position="398"/>
    </location>
</feature>